<dbReference type="PANTHER" id="PTHR32080:SF24">
    <property type="entry name" value="PLASMODESMATA-LOCATED PROTEIN 2"/>
    <property type="match status" value="1"/>
</dbReference>
<dbReference type="GO" id="GO:0046739">
    <property type="term" value="P:transport of virus in multicellular host"/>
    <property type="evidence" value="ECO:0007669"/>
    <property type="project" value="TreeGrafter"/>
</dbReference>
<evidence type="ECO:0000256" key="12">
    <source>
        <dbReference type="ARBA" id="ARBA00024184"/>
    </source>
</evidence>
<dbReference type="Proteomes" id="UP000242715">
    <property type="component" value="Unassembled WGS sequence"/>
</dbReference>
<dbReference type="Pfam" id="PF01657">
    <property type="entry name" value="Stress-antifung"/>
    <property type="match status" value="2"/>
</dbReference>
<evidence type="ECO:0000256" key="13">
    <source>
        <dbReference type="ARBA" id="ARBA00038393"/>
    </source>
</evidence>
<dbReference type="AlphaFoldDB" id="A0A2Z6MK27"/>
<dbReference type="GO" id="GO:0009506">
    <property type="term" value="C:plasmodesma"/>
    <property type="evidence" value="ECO:0007669"/>
    <property type="project" value="UniProtKB-SubCell"/>
</dbReference>
<feature type="transmembrane region" description="Helical" evidence="14">
    <location>
        <begin position="262"/>
        <end position="282"/>
    </location>
</feature>
<dbReference type="GO" id="GO:0010497">
    <property type="term" value="P:plasmodesmata-mediated intercellular transport"/>
    <property type="evidence" value="ECO:0007669"/>
    <property type="project" value="UniProtKB-ARBA"/>
</dbReference>
<protein>
    <recommendedName>
        <fullName evidence="16">Gnk2-homologous domain-containing protein</fullName>
    </recommendedName>
</protein>
<name>A0A2Z6MK27_TRISU</name>
<feature type="domain" description="Gnk2-homologous" evidence="16">
    <location>
        <begin position="35"/>
        <end position="138"/>
    </location>
</feature>
<evidence type="ECO:0000256" key="4">
    <source>
        <dbReference type="ARBA" id="ARBA00022581"/>
    </source>
</evidence>
<dbReference type="PROSITE" id="PS51473">
    <property type="entry name" value="GNK2"/>
    <property type="match status" value="2"/>
</dbReference>
<evidence type="ECO:0000256" key="10">
    <source>
        <dbReference type="ARBA" id="ARBA00023136"/>
    </source>
</evidence>
<dbReference type="PANTHER" id="PTHR32080">
    <property type="entry name" value="ANTIFUNGAL PROTEIN GINKBILOBIN-2-LIKE"/>
    <property type="match status" value="1"/>
</dbReference>
<evidence type="ECO:0000313" key="17">
    <source>
        <dbReference type="EMBL" id="GAU23800.1"/>
    </source>
</evidence>
<keyword evidence="10 14" id="KW-0472">Membrane</keyword>
<keyword evidence="2" id="KW-0813">Transport</keyword>
<keyword evidence="3" id="KW-1003">Cell membrane</keyword>
<comment type="subcellular location">
    <subcellularLocation>
        <location evidence="12">Cell junction</location>
        <location evidence="12">Plasmodesma</location>
    </subcellularLocation>
    <subcellularLocation>
        <location evidence="1">Cell membrane</location>
        <topology evidence="1">Single-pass type I membrane protein</topology>
    </subcellularLocation>
</comment>
<dbReference type="EMBL" id="DF973277">
    <property type="protein sequence ID" value="GAU23800.1"/>
    <property type="molecule type" value="Genomic_DNA"/>
</dbReference>
<gene>
    <name evidence="17" type="ORF">TSUD_27090</name>
</gene>
<keyword evidence="9 14" id="KW-1133">Transmembrane helix</keyword>
<reference evidence="18" key="1">
    <citation type="journal article" date="2017" name="Front. Plant Sci.">
        <title>Climate Clever Clovers: New Paradigm to Reduce the Environmental Footprint of Ruminants by Breeding Low Methanogenic Forages Utilizing Haplotype Variation.</title>
        <authorList>
            <person name="Kaur P."/>
            <person name="Appels R."/>
            <person name="Bayer P.E."/>
            <person name="Keeble-Gagnere G."/>
            <person name="Wang J."/>
            <person name="Hirakawa H."/>
            <person name="Shirasawa K."/>
            <person name="Vercoe P."/>
            <person name="Stefanova K."/>
            <person name="Durmic Z."/>
            <person name="Nichols P."/>
            <person name="Revell C."/>
            <person name="Isobe S.N."/>
            <person name="Edwards D."/>
            <person name="Erskine W."/>
        </authorList>
    </citation>
    <scope>NUCLEOTIDE SEQUENCE [LARGE SCALE GENOMIC DNA]</scope>
    <source>
        <strain evidence="18">cv. Daliak</strain>
    </source>
</reference>
<accession>A0A2Z6MK27</accession>
<evidence type="ECO:0000256" key="14">
    <source>
        <dbReference type="SAM" id="Phobius"/>
    </source>
</evidence>
<evidence type="ECO:0000256" key="1">
    <source>
        <dbReference type="ARBA" id="ARBA00004251"/>
    </source>
</evidence>
<dbReference type="GO" id="GO:0005886">
    <property type="term" value="C:plasma membrane"/>
    <property type="evidence" value="ECO:0007669"/>
    <property type="project" value="UniProtKB-SubCell"/>
</dbReference>
<proteinExistence type="inferred from homology"/>
<evidence type="ECO:0000256" key="9">
    <source>
        <dbReference type="ARBA" id="ARBA00022989"/>
    </source>
</evidence>
<evidence type="ECO:0000256" key="15">
    <source>
        <dbReference type="SAM" id="SignalP"/>
    </source>
</evidence>
<feature type="chain" id="PRO_5016252184" description="Gnk2-homologous domain-containing protein" evidence="15">
    <location>
        <begin position="25"/>
        <end position="307"/>
    </location>
</feature>
<organism evidence="17 18">
    <name type="scientific">Trifolium subterraneum</name>
    <name type="common">Subterranean clover</name>
    <dbReference type="NCBI Taxonomy" id="3900"/>
    <lineage>
        <taxon>Eukaryota</taxon>
        <taxon>Viridiplantae</taxon>
        <taxon>Streptophyta</taxon>
        <taxon>Embryophyta</taxon>
        <taxon>Tracheophyta</taxon>
        <taxon>Spermatophyta</taxon>
        <taxon>Magnoliopsida</taxon>
        <taxon>eudicotyledons</taxon>
        <taxon>Gunneridae</taxon>
        <taxon>Pentapetalae</taxon>
        <taxon>rosids</taxon>
        <taxon>fabids</taxon>
        <taxon>Fabales</taxon>
        <taxon>Fabaceae</taxon>
        <taxon>Papilionoideae</taxon>
        <taxon>50 kb inversion clade</taxon>
        <taxon>NPAAA clade</taxon>
        <taxon>Hologalegina</taxon>
        <taxon>IRL clade</taxon>
        <taxon>Trifolieae</taxon>
        <taxon>Trifolium</taxon>
    </lineage>
</organism>
<evidence type="ECO:0000256" key="11">
    <source>
        <dbReference type="ARBA" id="ARBA00023157"/>
    </source>
</evidence>
<dbReference type="FunFam" id="3.30.430.20:FF:000001">
    <property type="entry name" value="cysteine-rich repeat secretory protein 3"/>
    <property type="match status" value="1"/>
</dbReference>
<evidence type="ECO:0000256" key="5">
    <source>
        <dbReference type="ARBA" id="ARBA00022692"/>
    </source>
</evidence>
<comment type="similarity">
    <text evidence="13">Belongs to the cysteine-rich repeat secretory protein family. Plasmodesmata-located proteins (PDLD) subfamily.</text>
</comment>
<feature type="domain" description="Gnk2-homologous" evidence="16">
    <location>
        <begin position="143"/>
        <end position="242"/>
    </location>
</feature>
<dbReference type="InterPro" id="IPR038408">
    <property type="entry name" value="GNK2_sf"/>
</dbReference>
<dbReference type="InterPro" id="IPR051378">
    <property type="entry name" value="Cell2Cell_Antifungal"/>
</dbReference>
<evidence type="ECO:0000256" key="6">
    <source>
        <dbReference type="ARBA" id="ARBA00022729"/>
    </source>
</evidence>
<evidence type="ECO:0000256" key="7">
    <source>
        <dbReference type="ARBA" id="ARBA00022737"/>
    </source>
</evidence>
<dbReference type="Gene3D" id="3.30.430.20">
    <property type="entry name" value="Gnk2 domain, C-X8-C-X2-C motif"/>
    <property type="match status" value="2"/>
</dbReference>
<sequence>MGFPKKTLFLLLFFIFFTTHFSESSSSSSSSSDITTLVYKGCSKETFTDPNGAYSQSLSALFGSLVSQSTKTKFYKTTAGNGQNSITGIFQCRGDLTNSDCYSCVSKLPVLSDKICGKTIAARVQLLGCYMLYEVAGFPQISGMEVLFKTCGTTNAAGRGFEERRDTAFSVMENGVVSGHGFYATSYQSLYVLGQCEGDVGDSDCGECVKSAVQRAQVECGSSISGQVYLHKCFISFSYYPNGVPRGQSSSGGGGQNTGKTVAIILGGIAAVAFLIILLLFARNLMKKREGRLLTVEDGLLWRQNCS</sequence>
<evidence type="ECO:0000256" key="2">
    <source>
        <dbReference type="ARBA" id="ARBA00022448"/>
    </source>
</evidence>
<dbReference type="OrthoDB" id="1926347at2759"/>
<keyword evidence="7" id="KW-0677">Repeat</keyword>
<dbReference type="InterPro" id="IPR002902">
    <property type="entry name" value="GNK2"/>
</dbReference>
<dbReference type="FunFam" id="3.30.430.20:FF:000008">
    <property type="entry name" value="cysteine-rich repeat secretory protein 3"/>
    <property type="match status" value="1"/>
</dbReference>
<keyword evidence="11" id="KW-1015">Disulfide bond</keyword>
<evidence type="ECO:0000259" key="16">
    <source>
        <dbReference type="PROSITE" id="PS51473"/>
    </source>
</evidence>
<feature type="signal peptide" evidence="15">
    <location>
        <begin position="1"/>
        <end position="24"/>
    </location>
</feature>
<evidence type="ECO:0000256" key="3">
    <source>
        <dbReference type="ARBA" id="ARBA00022475"/>
    </source>
</evidence>
<evidence type="ECO:0000313" key="18">
    <source>
        <dbReference type="Proteomes" id="UP000242715"/>
    </source>
</evidence>
<dbReference type="CDD" id="cd23509">
    <property type="entry name" value="Gnk2-like"/>
    <property type="match status" value="2"/>
</dbReference>
<evidence type="ECO:0000256" key="8">
    <source>
        <dbReference type="ARBA" id="ARBA00022949"/>
    </source>
</evidence>
<keyword evidence="18" id="KW-1185">Reference proteome</keyword>
<keyword evidence="6 15" id="KW-0732">Signal</keyword>
<keyword evidence="8" id="KW-0965">Cell junction</keyword>
<keyword evidence="5 14" id="KW-0812">Transmembrane</keyword>
<keyword evidence="4" id="KW-0945">Host-virus interaction</keyword>